<accession>L8GKE0</accession>
<keyword evidence="3" id="KW-1185">Reference proteome</keyword>
<protein>
    <submittedName>
        <fullName evidence="2">Uncharacterized protein</fullName>
    </submittedName>
</protein>
<dbReference type="KEGG" id="acan:ACA1_247680"/>
<evidence type="ECO:0000313" key="2">
    <source>
        <dbReference type="EMBL" id="ELR13540.1"/>
    </source>
</evidence>
<evidence type="ECO:0000256" key="1">
    <source>
        <dbReference type="SAM" id="MobiDB-lite"/>
    </source>
</evidence>
<organism evidence="2 3">
    <name type="scientific">Acanthamoeba castellanii (strain ATCC 30010 / Neff)</name>
    <dbReference type="NCBI Taxonomy" id="1257118"/>
    <lineage>
        <taxon>Eukaryota</taxon>
        <taxon>Amoebozoa</taxon>
        <taxon>Discosea</taxon>
        <taxon>Longamoebia</taxon>
        <taxon>Centramoebida</taxon>
        <taxon>Acanthamoebidae</taxon>
        <taxon>Acanthamoeba</taxon>
    </lineage>
</organism>
<feature type="region of interest" description="Disordered" evidence="1">
    <location>
        <begin position="1"/>
        <end position="38"/>
    </location>
</feature>
<reference evidence="2 3" key="1">
    <citation type="journal article" date="2013" name="Genome Biol.">
        <title>Genome of Acanthamoeba castellanii highlights extensive lateral gene transfer and early evolution of tyrosine kinase signaling.</title>
        <authorList>
            <person name="Clarke M."/>
            <person name="Lohan A.J."/>
            <person name="Liu B."/>
            <person name="Lagkouvardos I."/>
            <person name="Roy S."/>
            <person name="Zafar N."/>
            <person name="Bertelli C."/>
            <person name="Schilde C."/>
            <person name="Kianianmomeni A."/>
            <person name="Burglin T.R."/>
            <person name="Frech C."/>
            <person name="Turcotte B."/>
            <person name="Kopec K.O."/>
            <person name="Synnott J.M."/>
            <person name="Choo C."/>
            <person name="Paponov I."/>
            <person name="Finkler A."/>
            <person name="Soon Heng Tan C."/>
            <person name="Hutchins A.P."/>
            <person name="Weinmeier T."/>
            <person name="Rattei T."/>
            <person name="Chu J.S."/>
            <person name="Gimenez G."/>
            <person name="Irimia M."/>
            <person name="Rigden D.J."/>
            <person name="Fitzpatrick D.A."/>
            <person name="Lorenzo-Morales J."/>
            <person name="Bateman A."/>
            <person name="Chiu C.H."/>
            <person name="Tang P."/>
            <person name="Hegemann P."/>
            <person name="Fromm H."/>
            <person name="Raoult D."/>
            <person name="Greub G."/>
            <person name="Miranda-Saavedra D."/>
            <person name="Chen N."/>
            <person name="Nash P."/>
            <person name="Ginger M.L."/>
            <person name="Horn M."/>
            <person name="Schaap P."/>
            <person name="Caler L."/>
            <person name="Loftus B."/>
        </authorList>
    </citation>
    <scope>NUCLEOTIDE SEQUENCE [LARGE SCALE GENOMIC DNA]</scope>
    <source>
        <strain evidence="2 3">Neff</strain>
    </source>
</reference>
<name>L8GKE0_ACACF</name>
<dbReference type="AlphaFoldDB" id="L8GKE0"/>
<sequence length="238" mass="25534">MMMQRQQQQQQQQQRQRQQKPPQQYGSYTAQGQGQQTQFGPATRISLMPYAQRRGADGQPEFVVLLGYEVEMGAPTPFTAGNGHWSDFGIVGADPTTSNALTEAANAGAQQTMFLLGTPSTLAGALQQVAAEVKASNGDLIYLVPFEYDANLPKYFSRVRSYMQTQSTGPSGQEFETTKLACAPSTVQGSSARSALTSDFINFTLPAVINRLPNLFPNSGAAPDCGAAFTGGVDLGTY</sequence>
<dbReference type="RefSeq" id="XP_004335553.1">
    <property type="nucleotide sequence ID" value="XM_004335505.1"/>
</dbReference>
<dbReference type="VEuPathDB" id="AmoebaDB:ACA1_247680"/>
<dbReference type="GeneID" id="14913954"/>
<dbReference type="Proteomes" id="UP000011083">
    <property type="component" value="Unassembled WGS sequence"/>
</dbReference>
<gene>
    <name evidence="2" type="ORF">ACA1_247680</name>
</gene>
<evidence type="ECO:0000313" key="3">
    <source>
        <dbReference type="Proteomes" id="UP000011083"/>
    </source>
</evidence>
<dbReference type="EMBL" id="KB008093">
    <property type="protein sequence ID" value="ELR13540.1"/>
    <property type="molecule type" value="Genomic_DNA"/>
</dbReference>
<proteinExistence type="predicted"/>